<feature type="signal peptide" evidence="1">
    <location>
        <begin position="1"/>
        <end position="17"/>
    </location>
</feature>
<reference evidence="2" key="2">
    <citation type="submission" date="2021-02" db="EMBL/GenBank/DDBJ databases">
        <title>Aspergillus puulaauensis MK2 genome sequence.</title>
        <authorList>
            <person name="Futagami T."/>
            <person name="Mori K."/>
            <person name="Kadooka C."/>
            <person name="Tanaka T."/>
        </authorList>
    </citation>
    <scope>NUCLEOTIDE SEQUENCE</scope>
    <source>
        <strain evidence="2">MK2</strain>
    </source>
</reference>
<dbReference type="EMBL" id="AP024449">
    <property type="protein sequence ID" value="BCS29692.1"/>
    <property type="molecule type" value="Genomic_DNA"/>
</dbReference>
<dbReference type="RefSeq" id="XP_041561878.1">
    <property type="nucleotide sequence ID" value="XM_041696227.1"/>
</dbReference>
<evidence type="ECO:0000313" key="3">
    <source>
        <dbReference type="Proteomes" id="UP000654913"/>
    </source>
</evidence>
<keyword evidence="3" id="KW-1185">Reference proteome</keyword>
<name>A0A7R7XXS2_9EURO</name>
<dbReference type="Proteomes" id="UP000654913">
    <property type="component" value="Chromosome 7"/>
</dbReference>
<organism evidence="2 3">
    <name type="scientific">Aspergillus puulaauensis</name>
    <dbReference type="NCBI Taxonomy" id="1220207"/>
    <lineage>
        <taxon>Eukaryota</taxon>
        <taxon>Fungi</taxon>
        <taxon>Dikarya</taxon>
        <taxon>Ascomycota</taxon>
        <taxon>Pezizomycotina</taxon>
        <taxon>Eurotiomycetes</taxon>
        <taxon>Eurotiomycetidae</taxon>
        <taxon>Eurotiales</taxon>
        <taxon>Aspergillaceae</taxon>
        <taxon>Aspergillus</taxon>
    </lineage>
</organism>
<gene>
    <name evidence="2" type="ORF">APUU_71262A</name>
</gene>
<keyword evidence="1" id="KW-0732">Signal</keyword>
<evidence type="ECO:0000256" key="1">
    <source>
        <dbReference type="SAM" id="SignalP"/>
    </source>
</evidence>
<dbReference type="KEGG" id="apuu:APUU_71262A"/>
<dbReference type="OrthoDB" id="4142199at2759"/>
<sequence>MKSVMSGLTIFAALAAAGTIEFCSDTACGSSCSDQSTSGLACRALGGIKSTQATQLDDGCSFTIYTDASCSDNGVAVPLNSCIINNNGFGSYSYDC</sequence>
<proteinExistence type="predicted"/>
<accession>A0A7R7XXS2</accession>
<feature type="chain" id="PRO_5030957520" evidence="1">
    <location>
        <begin position="18"/>
        <end position="96"/>
    </location>
</feature>
<dbReference type="AlphaFoldDB" id="A0A7R7XXS2"/>
<reference evidence="2" key="1">
    <citation type="submission" date="2021-01" db="EMBL/GenBank/DDBJ databases">
        <authorList>
            <consortium name="Aspergillus puulaauensis MK2 genome sequencing consortium"/>
            <person name="Kazuki M."/>
            <person name="Futagami T."/>
        </authorList>
    </citation>
    <scope>NUCLEOTIDE SEQUENCE</scope>
    <source>
        <strain evidence="2">MK2</strain>
    </source>
</reference>
<dbReference type="GeneID" id="64979689"/>
<protein>
    <submittedName>
        <fullName evidence="2">Uncharacterized protein</fullName>
    </submittedName>
</protein>
<evidence type="ECO:0000313" key="2">
    <source>
        <dbReference type="EMBL" id="BCS29692.1"/>
    </source>
</evidence>